<dbReference type="PANTHER" id="PTHR46929">
    <property type="entry name" value="EXPRESSED PROTEIN"/>
    <property type="match status" value="1"/>
</dbReference>
<feature type="compositionally biased region" description="Polar residues" evidence="1">
    <location>
        <begin position="173"/>
        <end position="182"/>
    </location>
</feature>
<dbReference type="OrthoDB" id="76215at2759"/>
<reference evidence="3" key="1">
    <citation type="submission" date="2017-07" db="EMBL/GenBank/DDBJ databases">
        <title>Taro Niue Genome Assembly and Annotation.</title>
        <authorList>
            <person name="Atibalentja N."/>
            <person name="Keating K."/>
            <person name="Fields C.J."/>
        </authorList>
    </citation>
    <scope>NUCLEOTIDE SEQUENCE</scope>
    <source>
        <strain evidence="3">Niue_2</strain>
        <tissue evidence="3">Leaf</tissue>
    </source>
</reference>
<feature type="region of interest" description="Disordered" evidence="1">
    <location>
        <begin position="166"/>
        <end position="210"/>
    </location>
</feature>
<evidence type="ECO:0000313" key="3">
    <source>
        <dbReference type="EMBL" id="MQL71252.1"/>
    </source>
</evidence>
<organism evidence="3 4">
    <name type="scientific">Colocasia esculenta</name>
    <name type="common">Wild taro</name>
    <name type="synonym">Arum esculentum</name>
    <dbReference type="NCBI Taxonomy" id="4460"/>
    <lineage>
        <taxon>Eukaryota</taxon>
        <taxon>Viridiplantae</taxon>
        <taxon>Streptophyta</taxon>
        <taxon>Embryophyta</taxon>
        <taxon>Tracheophyta</taxon>
        <taxon>Spermatophyta</taxon>
        <taxon>Magnoliopsida</taxon>
        <taxon>Liliopsida</taxon>
        <taxon>Araceae</taxon>
        <taxon>Aroideae</taxon>
        <taxon>Colocasieae</taxon>
        <taxon>Colocasia</taxon>
    </lineage>
</organism>
<proteinExistence type="predicted"/>
<sequence length="469" mass="53634">MVEGLFKWILWSSMKPPAPAITLLSISYSRGENLKDVSARTGSSSKPRIPNWSFRQDKILLDILTDEYLRNYAHQGTFKNHVFNDILVRYKREAGVKRERSHLQYRWKNLKKLYHLYESLCTRSGRGWDEQRNVPIASDEDGIQAAIASIDDDNFNPFDFPPLSRPLLSNPNYENTHTQNTSIEDEATSLDKRRTTQAQTSQTRKRRSKKSSELLTLAQYCQLNDQRMKLAKTLFPGSSSYTASKDEEQYTIMECVSRLKTMVGYSQELLMRALPLFELPSKRVVFMSLDDEDAMAIALHRFTYIVLPSGTDPVHPRIRHDDHFYPYFKTRREEEPTVRSKAQLGRGTIRAHWTIATCITTTTTFAVALPDHDRPVADVEVQHRPNVGAGRSGGVPAQPHVNSVRVEEHKSCWGGGGGERDEVTLLELFKGKNLKGIMDSKNSILIKRRSVHASHKEDLKNIMEEDVQV</sequence>
<dbReference type="EMBL" id="NMUH01000092">
    <property type="protein sequence ID" value="MQL71252.1"/>
    <property type="molecule type" value="Genomic_DNA"/>
</dbReference>
<dbReference type="InterPro" id="IPR024752">
    <property type="entry name" value="Myb/SANT-like_dom"/>
</dbReference>
<dbReference type="PANTHER" id="PTHR46929:SF3">
    <property type="entry name" value="MYB_SANT-LIKE DOMAIN-CONTAINING PROTEIN"/>
    <property type="match status" value="1"/>
</dbReference>
<evidence type="ECO:0000259" key="2">
    <source>
        <dbReference type="Pfam" id="PF12776"/>
    </source>
</evidence>
<name>A0A843TFU4_COLES</name>
<feature type="domain" description="Myb/SANT-like" evidence="2">
    <location>
        <begin position="51"/>
        <end position="141"/>
    </location>
</feature>
<evidence type="ECO:0000313" key="4">
    <source>
        <dbReference type="Proteomes" id="UP000652761"/>
    </source>
</evidence>
<dbReference type="Proteomes" id="UP000652761">
    <property type="component" value="Unassembled WGS sequence"/>
</dbReference>
<gene>
    <name evidence="3" type="ORF">Taro_003570</name>
</gene>
<evidence type="ECO:0000256" key="1">
    <source>
        <dbReference type="SAM" id="MobiDB-lite"/>
    </source>
</evidence>
<protein>
    <recommendedName>
        <fullName evidence="2">Myb/SANT-like domain-containing protein</fullName>
    </recommendedName>
</protein>
<dbReference type="Pfam" id="PF12776">
    <property type="entry name" value="Myb_DNA-bind_3"/>
    <property type="match status" value="1"/>
</dbReference>
<accession>A0A843TFU4</accession>
<keyword evidence="4" id="KW-1185">Reference proteome</keyword>
<dbReference type="AlphaFoldDB" id="A0A843TFU4"/>
<comment type="caution">
    <text evidence="3">The sequence shown here is derived from an EMBL/GenBank/DDBJ whole genome shotgun (WGS) entry which is preliminary data.</text>
</comment>